<reference evidence="1 4" key="2">
    <citation type="submission" date="2016-11" db="EMBL/GenBank/DDBJ databases">
        <title>Genomic analysis of Caldithrix abyssi and proposal of a novel bacterial phylum Caldithrichaeota.</title>
        <authorList>
            <person name="Kublanov I."/>
            <person name="Sigalova O."/>
            <person name="Gavrilov S."/>
            <person name="Lebedinsky A."/>
            <person name="Ivanova N."/>
            <person name="Daum C."/>
            <person name="Reddy T."/>
            <person name="Klenk H.P."/>
            <person name="Goker M."/>
            <person name="Reva O."/>
            <person name="Miroshnichenko M."/>
            <person name="Kyprides N."/>
            <person name="Woyke T."/>
            <person name="Gelfand M."/>
        </authorList>
    </citation>
    <scope>NUCLEOTIDE SEQUENCE [LARGE SCALE GENOMIC DNA]</scope>
    <source>
        <strain evidence="1 4">LF13</strain>
    </source>
</reference>
<dbReference type="PaxDb" id="880073-Calab_3218"/>
<dbReference type="HOGENOM" id="CLU_1700966_0_0_0"/>
<dbReference type="EMBL" id="CM001402">
    <property type="protein sequence ID" value="EHO42823.1"/>
    <property type="molecule type" value="Genomic_DNA"/>
</dbReference>
<evidence type="ECO:0000313" key="4">
    <source>
        <dbReference type="Proteomes" id="UP000183868"/>
    </source>
</evidence>
<evidence type="ECO:0000313" key="2">
    <source>
        <dbReference type="EMBL" id="EHO42823.1"/>
    </source>
</evidence>
<dbReference type="eggNOG" id="ENOG5031AYP">
    <property type="taxonomic scope" value="Bacteria"/>
</dbReference>
<dbReference type="AlphaFoldDB" id="H1XUZ0"/>
<dbReference type="InParanoid" id="H1XUZ0"/>
<keyword evidence="3" id="KW-1185">Reference proteome</keyword>
<name>H1XUZ0_CALAY</name>
<gene>
    <name evidence="1" type="ORF">Cabys_2102</name>
    <name evidence="2" type="ORF">Calab_3218</name>
</gene>
<dbReference type="EMBL" id="CP018099">
    <property type="protein sequence ID" value="APF18851.1"/>
    <property type="molecule type" value="Genomic_DNA"/>
</dbReference>
<dbReference type="InterPro" id="IPR004948">
    <property type="entry name" value="Nuc-triphosphatase_THEP1"/>
</dbReference>
<dbReference type="Pfam" id="PF03266">
    <property type="entry name" value="NTPase_1"/>
    <property type="match status" value="1"/>
</dbReference>
<dbReference type="GO" id="GO:0017111">
    <property type="term" value="F:ribonucleoside triphosphate phosphatase activity"/>
    <property type="evidence" value="ECO:0007669"/>
    <property type="project" value="InterPro"/>
</dbReference>
<dbReference type="InterPro" id="IPR027417">
    <property type="entry name" value="P-loop_NTPase"/>
</dbReference>
<dbReference type="Gene3D" id="3.40.50.300">
    <property type="entry name" value="P-loop containing nucleotide triphosphate hydrolases"/>
    <property type="match status" value="1"/>
</dbReference>
<dbReference type="KEGG" id="caby:Cabys_2102"/>
<sequence length="154" mass="17774">MIYLLTGVVRSGKTTRLLEWSKNRRDVAGILTPDRRQRRVLLDVRTGSEHPFQVQSKAESVISIGRFTFSARTFEIGRAILKREREADCRWLIIDEIGPLELRGKGFEPEVEATIRFFKNHAPQRNLILVIRDTLKDAALKHYGLTDPVIFNFP</sequence>
<accession>H1XUZ0</accession>
<dbReference type="RefSeq" id="WP_006930175.1">
    <property type="nucleotide sequence ID" value="NZ_CM001402.1"/>
</dbReference>
<evidence type="ECO:0000313" key="1">
    <source>
        <dbReference type="EMBL" id="APF18851.1"/>
    </source>
</evidence>
<organism evidence="2 3">
    <name type="scientific">Caldithrix abyssi DSM 13497</name>
    <dbReference type="NCBI Taxonomy" id="880073"/>
    <lineage>
        <taxon>Bacteria</taxon>
        <taxon>Pseudomonadati</taxon>
        <taxon>Calditrichota</taxon>
        <taxon>Calditrichia</taxon>
        <taxon>Calditrichales</taxon>
        <taxon>Calditrichaceae</taxon>
        <taxon>Caldithrix</taxon>
    </lineage>
</organism>
<reference evidence="2 3" key="1">
    <citation type="submission" date="2011-09" db="EMBL/GenBank/DDBJ databases">
        <title>The permanent draft genome of Caldithrix abyssi DSM 13497.</title>
        <authorList>
            <consortium name="US DOE Joint Genome Institute (JGI-PGF)"/>
            <person name="Lucas S."/>
            <person name="Han J."/>
            <person name="Lapidus A."/>
            <person name="Bruce D."/>
            <person name="Goodwin L."/>
            <person name="Pitluck S."/>
            <person name="Peters L."/>
            <person name="Kyrpides N."/>
            <person name="Mavromatis K."/>
            <person name="Ivanova N."/>
            <person name="Mikhailova N."/>
            <person name="Chertkov O."/>
            <person name="Detter J.C."/>
            <person name="Tapia R."/>
            <person name="Han C."/>
            <person name="Land M."/>
            <person name="Hauser L."/>
            <person name="Markowitz V."/>
            <person name="Cheng J.-F."/>
            <person name="Hugenholtz P."/>
            <person name="Woyke T."/>
            <person name="Wu D."/>
            <person name="Spring S."/>
            <person name="Brambilla E."/>
            <person name="Klenk H.-P."/>
            <person name="Eisen J.A."/>
        </authorList>
    </citation>
    <scope>NUCLEOTIDE SEQUENCE [LARGE SCALE GENOMIC DNA]</scope>
    <source>
        <strain evidence="2 3">DSM 13497</strain>
    </source>
</reference>
<evidence type="ECO:0000313" key="3">
    <source>
        <dbReference type="Proteomes" id="UP000004671"/>
    </source>
</evidence>
<dbReference type="OrthoDB" id="9788394at2"/>
<dbReference type="STRING" id="880073.Cabys_2102"/>
<dbReference type="Proteomes" id="UP000183868">
    <property type="component" value="Chromosome"/>
</dbReference>
<protein>
    <submittedName>
        <fullName evidence="1">NTPase</fullName>
    </submittedName>
</protein>
<dbReference type="SUPFAM" id="SSF52540">
    <property type="entry name" value="P-loop containing nucleoside triphosphate hydrolases"/>
    <property type="match status" value="1"/>
</dbReference>
<proteinExistence type="predicted"/>
<dbReference type="Proteomes" id="UP000004671">
    <property type="component" value="Chromosome"/>
</dbReference>